<protein>
    <recommendedName>
        <fullName evidence="1">Argonaute linker 2 domain-containing protein</fullName>
    </recommendedName>
</protein>
<feature type="non-terminal residue" evidence="2">
    <location>
        <position position="103"/>
    </location>
</feature>
<dbReference type="EMBL" id="JABBWD010000006">
    <property type="protein sequence ID" value="KAG1781228.1"/>
    <property type="molecule type" value="Genomic_DNA"/>
</dbReference>
<name>A0A9P7A350_9AGAM</name>
<dbReference type="InterPro" id="IPR032472">
    <property type="entry name" value="ArgoL2"/>
</dbReference>
<organism evidence="2 3">
    <name type="scientific">Suillus placidus</name>
    <dbReference type="NCBI Taxonomy" id="48579"/>
    <lineage>
        <taxon>Eukaryota</taxon>
        <taxon>Fungi</taxon>
        <taxon>Dikarya</taxon>
        <taxon>Basidiomycota</taxon>
        <taxon>Agaricomycotina</taxon>
        <taxon>Agaricomycetes</taxon>
        <taxon>Agaricomycetidae</taxon>
        <taxon>Boletales</taxon>
        <taxon>Suillineae</taxon>
        <taxon>Suillaceae</taxon>
        <taxon>Suillus</taxon>
    </lineage>
</organism>
<keyword evidence="3" id="KW-1185">Reference proteome</keyword>
<gene>
    <name evidence="2" type="ORF">EV702DRAFT_921964</name>
</gene>
<evidence type="ECO:0000313" key="3">
    <source>
        <dbReference type="Proteomes" id="UP000714275"/>
    </source>
</evidence>
<dbReference type="Pfam" id="PF16488">
    <property type="entry name" value="ArgoL2"/>
    <property type="match status" value="1"/>
</dbReference>
<dbReference type="AlphaFoldDB" id="A0A9P7A350"/>
<evidence type="ECO:0000259" key="1">
    <source>
        <dbReference type="Pfam" id="PF16488"/>
    </source>
</evidence>
<feature type="non-terminal residue" evidence="2">
    <location>
        <position position="1"/>
    </location>
</feature>
<dbReference type="Proteomes" id="UP000714275">
    <property type="component" value="Unassembled WGS sequence"/>
</dbReference>
<dbReference type="PANTHER" id="PTHR22891">
    <property type="entry name" value="EUKARYOTIC TRANSLATION INITIATION FACTOR 2C"/>
    <property type="match status" value="1"/>
</dbReference>
<comment type="caution">
    <text evidence="2">The sequence shown here is derived from an EMBL/GenBank/DDBJ whole genome shotgun (WGS) entry which is preliminary data.</text>
</comment>
<dbReference type="SUPFAM" id="SSF101690">
    <property type="entry name" value="PAZ domain"/>
    <property type="match status" value="1"/>
</dbReference>
<accession>A0A9P7A350</accession>
<dbReference type="OrthoDB" id="2662877at2759"/>
<reference evidence="2" key="1">
    <citation type="journal article" date="2020" name="New Phytol.">
        <title>Comparative genomics reveals dynamic genome evolution in host specialist ectomycorrhizal fungi.</title>
        <authorList>
            <person name="Lofgren L.A."/>
            <person name="Nguyen N.H."/>
            <person name="Vilgalys R."/>
            <person name="Ruytinx J."/>
            <person name="Liao H.L."/>
            <person name="Branco S."/>
            <person name="Kuo A."/>
            <person name="LaButti K."/>
            <person name="Lipzen A."/>
            <person name="Andreopoulos W."/>
            <person name="Pangilinan J."/>
            <person name="Riley R."/>
            <person name="Hundley H."/>
            <person name="Na H."/>
            <person name="Barry K."/>
            <person name="Grigoriev I.V."/>
            <person name="Stajich J.E."/>
            <person name="Kennedy P.G."/>
        </authorList>
    </citation>
    <scope>NUCLEOTIDE SEQUENCE</scope>
    <source>
        <strain evidence="2">DOB743</strain>
    </source>
</reference>
<sequence length="103" mass="11198">VIPAEMCNIAPDQRYTGKLPPEFSPMMVKFSSKNPQDRLALISTGINNSITADQRSALDYQNSPFLQDTGITVSPDPISLTGRVLPTPRIHYGNPASSRPVVS</sequence>
<feature type="domain" description="Argonaute linker 2" evidence="1">
    <location>
        <begin position="48"/>
        <end position="92"/>
    </location>
</feature>
<proteinExistence type="predicted"/>
<evidence type="ECO:0000313" key="2">
    <source>
        <dbReference type="EMBL" id="KAG1781228.1"/>
    </source>
</evidence>
<dbReference type="InterPro" id="IPR036085">
    <property type="entry name" value="PAZ_dom_sf"/>
</dbReference>